<dbReference type="Gene3D" id="1.10.287.1100">
    <property type="entry name" value="Sporulation inhibitor A"/>
    <property type="match status" value="1"/>
</dbReference>
<dbReference type="InterPro" id="IPR015064">
    <property type="entry name" value="Sda"/>
</dbReference>
<organism evidence="1 2">
    <name type="scientific">Alkalihalophilus pseudofirmus</name>
    <name type="common">Bacillus pseudofirmus</name>
    <dbReference type="NCBI Taxonomy" id="79885"/>
    <lineage>
        <taxon>Bacteria</taxon>
        <taxon>Bacillati</taxon>
        <taxon>Bacillota</taxon>
        <taxon>Bacilli</taxon>
        <taxon>Bacillales</taxon>
        <taxon>Bacillaceae</taxon>
        <taxon>Alkalihalophilus</taxon>
    </lineage>
</organism>
<sequence length="53" mass="6297">MEQIRNDILIDAYLKAIELELDLEFLELLYQELQTRELEQFVSPPSKKTTKIS</sequence>
<evidence type="ECO:0000313" key="2">
    <source>
        <dbReference type="Proteomes" id="UP001285636"/>
    </source>
</evidence>
<keyword evidence="1" id="KW-0649">Protein kinase inhibitor</keyword>
<dbReference type="Pfam" id="PF08970">
    <property type="entry name" value="Sda"/>
    <property type="match status" value="1"/>
</dbReference>
<dbReference type="SUPFAM" id="SSF100985">
    <property type="entry name" value="Sporulation inhibitor Sda"/>
    <property type="match status" value="1"/>
</dbReference>
<comment type="caution">
    <text evidence="1">The sequence shown here is derived from an EMBL/GenBank/DDBJ whole genome shotgun (WGS) entry which is preliminary data.</text>
</comment>
<accession>A0AAJ2NP83</accession>
<reference evidence="1" key="1">
    <citation type="submission" date="2023-10" db="EMBL/GenBank/DDBJ databases">
        <title>Screening of Alkalihalophilus pseudofirmusBZ-TG-HK211 and Its Alleviation of Salt Stress on Rapeseed Growth.</title>
        <authorList>
            <person name="Zhao B."/>
            <person name="Guo T."/>
        </authorList>
    </citation>
    <scope>NUCLEOTIDE SEQUENCE</scope>
    <source>
        <strain evidence="1">BZ-TG-HK211</strain>
    </source>
</reference>
<name>A0AAJ2NP83_ALKPS</name>
<dbReference type="AlphaFoldDB" id="A0AAJ2NP83"/>
<dbReference type="GO" id="GO:0004860">
    <property type="term" value="F:protein kinase inhibitor activity"/>
    <property type="evidence" value="ECO:0007669"/>
    <property type="project" value="UniProtKB-KW"/>
</dbReference>
<evidence type="ECO:0000313" key="1">
    <source>
        <dbReference type="EMBL" id="MDV2886039.1"/>
    </source>
</evidence>
<proteinExistence type="predicted"/>
<dbReference type="InterPro" id="IPR036916">
    <property type="entry name" value="Sda_sf"/>
</dbReference>
<dbReference type="RefSeq" id="WP_012960182.1">
    <property type="nucleotide sequence ID" value="NZ_CP117835.1"/>
</dbReference>
<dbReference type="EMBL" id="JAWJAY010000002">
    <property type="protein sequence ID" value="MDV2886039.1"/>
    <property type="molecule type" value="Genomic_DNA"/>
</dbReference>
<protein>
    <submittedName>
        <fullName evidence="1">Sporulation histidine kinase inhibitor Sda</fullName>
    </submittedName>
</protein>
<dbReference type="Proteomes" id="UP001285636">
    <property type="component" value="Unassembled WGS sequence"/>
</dbReference>
<gene>
    <name evidence="1" type="primary">sda</name>
    <name evidence="1" type="ORF">RYX45_12685</name>
</gene>